<dbReference type="SUPFAM" id="SSF53850">
    <property type="entry name" value="Periplasmic binding protein-like II"/>
    <property type="match status" value="1"/>
</dbReference>
<comment type="cofactor">
    <cofactor evidence="10">
        <name>Mg(2+)</name>
        <dbReference type="ChEBI" id="CHEBI:18420"/>
    </cofactor>
</comment>
<dbReference type="InterPro" id="IPR038987">
    <property type="entry name" value="MoeA-like"/>
</dbReference>
<reference evidence="12 13" key="1">
    <citation type="submission" date="2017-08" db="EMBL/GenBank/DDBJ databases">
        <title>Burning lignite coal seam in the remote Altai Mountains harbors a hydrogen-driven thermophilic microbial community.</title>
        <authorList>
            <person name="Kadnikov V.V."/>
            <person name="Mardanov A.V."/>
            <person name="Ivasenko D."/>
            <person name="Beletsky A.V."/>
            <person name="Karnachuk O.V."/>
            <person name="Ravin N.V."/>
        </authorList>
    </citation>
    <scope>NUCLEOTIDE SEQUENCE [LARGE SCALE GENOMIC DNA]</scope>
    <source>
        <strain evidence="12">AL31</strain>
    </source>
</reference>
<dbReference type="NCBIfam" id="NF011068">
    <property type="entry name" value="PRK14498.1"/>
    <property type="match status" value="1"/>
</dbReference>
<dbReference type="InterPro" id="IPR036135">
    <property type="entry name" value="MoeA_linker/N_sf"/>
</dbReference>
<dbReference type="Pfam" id="PF03453">
    <property type="entry name" value="MoeA_N"/>
    <property type="match status" value="1"/>
</dbReference>
<evidence type="ECO:0000256" key="6">
    <source>
        <dbReference type="ARBA" id="ARBA00021108"/>
    </source>
</evidence>
<keyword evidence="10" id="KW-0479">Metal-binding</keyword>
<dbReference type="Gene3D" id="2.40.340.10">
    <property type="entry name" value="MoeA, C-terminal, domain IV"/>
    <property type="match status" value="1"/>
</dbReference>
<dbReference type="PANTHER" id="PTHR10192:SF16">
    <property type="entry name" value="MOLYBDOPTERIN MOLYBDENUMTRANSFERASE"/>
    <property type="match status" value="1"/>
</dbReference>
<dbReference type="Pfam" id="PF12727">
    <property type="entry name" value="PBP_like"/>
    <property type="match status" value="1"/>
</dbReference>
<dbReference type="Gene3D" id="3.90.105.10">
    <property type="entry name" value="Molybdopterin biosynthesis moea protein, domain 2"/>
    <property type="match status" value="1"/>
</dbReference>
<dbReference type="GO" id="GO:0005829">
    <property type="term" value="C:cytosol"/>
    <property type="evidence" value="ECO:0007669"/>
    <property type="project" value="TreeGrafter"/>
</dbReference>
<evidence type="ECO:0000313" key="12">
    <source>
        <dbReference type="EMBL" id="PTQ51119.1"/>
    </source>
</evidence>
<dbReference type="GO" id="GO:0006777">
    <property type="term" value="P:Mo-molybdopterin cofactor biosynthetic process"/>
    <property type="evidence" value="ECO:0007669"/>
    <property type="project" value="UniProtKB-UniRule"/>
</dbReference>
<dbReference type="Pfam" id="PF03454">
    <property type="entry name" value="MoeA_C"/>
    <property type="match status" value="1"/>
</dbReference>
<dbReference type="InterPro" id="IPR005111">
    <property type="entry name" value="MoeA_C_domain_IV"/>
</dbReference>
<comment type="catalytic activity">
    <reaction evidence="9">
        <text>adenylyl-molybdopterin + molybdate = Mo-molybdopterin + AMP + H(+)</text>
        <dbReference type="Rhea" id="RHEA:35047"/>
        <dbReference type="ChEBI" id="CHEBI:15378"/>
        <dbReference type="ChEBI" id="CHEBI:36264"/>
        <dbReference type="ChEBI" id="CHEBI:62727"/>
        <dbReference type="ChEBI" id="CHEBI:71302"/>
        <dbReference type="ChEBI" id="CHEBI:456215"/>
        <dbReference type="EC" id="2.10.1.1"/>
    </reaction>
</comment>
<dbReference type="Pfam" id="PF00994">
    <property type="entry name" value="MoCF_biosynth"/>
    <property type="match status" value="1"/>
</dbReference>
<evidence type="ECO:0000256" key="1">
    <source>
        <dbReference type="ARBA" id="ARBA00002901"/>
    </source>
</evidence>
<evidence type="ECO:0000313" key="13">
    <source>
        <dbReference type="Proteomes" id="UP000244016"/>
    </source>
</evidence>
<feature type="domain" description="MoaB/Mog" evidence="11">
    <location>
        <begin position="175"/>
        <end position="313"/>
    </location>
</feature>
<dbReference type="Gene3D" id="3.40.190.10">
    <property type="entry name" value="Periplasmic binding protein-like II"/>
    <property type="match status" value="1"/>
</dbReference>
<dbReference type="FunFam" id="2.40.340.10:FF:000005">
    <property type="entry name" value="Molybdopterin molybdenumtransferase MoeA"/>
    <property type="match status" value="1"/>
</dbReference>
<organism evidence="12 13">
    <name type="scientific">Brockia lithotrophica</name>
    <dbReference type="NCBI Taxonomy" id="933949"/>
    <lineage>
        <taxon>Bacteria</taxon>
        <taxon>Bacillati</taxon>
        <taxon>Bacillota</taxon>
        <taxon>Bacilli</taxon>
        <taxon>Bacillales</taxon>
        <taxon>Bacillales Family X. Incertae Sedis</taxon>
        <taxon>Brockia</taxon>
    </lineage>
</organism>
<dbReference type="GO" id="GO:0061599">
    <property type="term" value="F:molybdopterin molybdotransferase activity"/>
    <property type="evidence" value="ECO:0007669"/>
    <property type="project" value="UniProtKB-UniRule"/>
</dbReference>
<evidence type="ECO:0000256" key="2">
    <source>
        <dbReference type="ARBA" id="ARBA00003487"/>
    </source>
</evidence>
<comment type="caution">
    <text evidence="12">The sequence shown here is derived from an EMBL/GenBank/DDBJ whole genome shotgun (WGS) entry which is preliminary data.</text>
</comment>
<keyword evidence="8 10" id="KW-0501">Molybdenum cofactor biosynthesis</keyword>
<evidence type="ECO:0000256" key="9">
    <source>
        <dbReference type="ARBA" id="ARBA00047317"/>
    </source>
</evidence>
<comment type="function">
    <text evidence="1 10">Catalyzes the insertion of molybdate into adenylated molybdopterin with the concomitant release of AMP.</text>
</comment>
<dbReference type="GO" id="GO:0046872">
    <property type="term" value="F:metal ion binding"/>
    <property type="evidence" value="ECO:0007669"/>
    <property type="project" value="UniProtKB-UniRule"/>
</dbReference>
<dbReference type="InterPro" id="IPR008284">
    <property type="entry name" value="MoCF_biosynth_CS"/>
</dbReference>
<dbReference type="SMART" id="SM00852">
    <property type="entry name" value="MoCF_biosynth"/>
    <property type="match status" value="1"/>
</dbReference>
<evidence type="ECO:0000256" key="7">
    <source>
        <dbReference type="ARBA" id="ARBA00022505"/>
    </source>
</evidence>
<evidence type="ECO:0000256" key="4">
    <source>
        <dbReference type="ARBA" id="ARBA00010763"/>
    </source>
</evidence>
<dbReference type="InterPro" id="IPR005110">
    <property type="entry name" value="MoeA_linker/N"/>
</dbReference>
<dbReference type="UniPathway" id="UPA00344"/>
<comment type="function">
    <text evidence="2">May be involved in the biosynthesis of molybdopterin.</text>
</comment>
<dbReference type="EC" id="2.10.1.1" evidence="5 10"/>
<dbReference type="AlphaFoldDB" id="A0A2T5G4L9"/>
<proteinExistence type="inferred from homology"/>
<evidence type="ECO:0000256" key="5">
    <source>
        <dbReference type="ARBA" id="ARBA00013269"/>
    </source>
</evidence>
<dbReference type="SUPFAM" id="SSF63882">
    <property type="entry name" value="MoeA N-terminal region -like"/>
    <property type="match status" value="1"/>
</dbReference>
<dbReference type="InterPro" id="IPR001453">
    <property type="entry name" value="MoaB/Mog_dom"/>
</dbReference>
<evidence type="ECO:0000259" key="11">
    <source>
        <dbReference type="SMART" id="SM00852"/>
    </source>
</evidence>
<name>A0A2T5G4L9_9BACL</name>
<dbReference type="PANTHER" id="PTHR10192">
    <property type="entry name" value="MOLYBDOPTERIN BIOSYNTHESIS PROTEIN"/>
    <property type="match status" value="1"/>
</dbReference>
<keyword evidence="7 10" id="KW-0500">Molybdenum</keyword>
<dbReference type="Proteomes" id="UP000244016">
    <property type="component" value="Unassembled WGS sequence"/>
</dbReference>
<gene>
    <name evidence="12" type="ORF">BLITH_0549</name>
</gene>
<comment type="similarity">
    <text evidence="4 10">Belongs to the MoeA family.</text>
</comment>
<dbReference type="SUPFAM" id="SSF53218">
    <property type="entry name" value="Molybdenum cofactor biosynthesis proteins"/>
    <property type="match status" value="1"/>
</dbReference>
<dbReference type="Gene3D" id="2.170.190.11">
    <property type="entry name" value="Molybdopterin biosynthesis moea protein, domain 3"/>
    <property type="match status" value="1"/>
</dbReference>
<evidence type="ECO:0000256" key="3">
    <source>
        <dbReference type="ARBA" id="ARBA00005046"/>
    </source>
</evidence>
<keyword evidence="10" id="KW-0460">Magnesium</keyword>
<dbReference type="InterPro" id="IPR024370">
    <property type="entry name" value="PBP_domain"/>
</dbReference>
<comment type="pathway">
    <text evidence="3 10">Cofactor biosynthesis; molybdopterin biosynthesis.</text>
</comment>
<dbReference type="Gene3D" id="3.40.980.10">
    <property type="entry name" value="MoaB/Mog-like domain"/>
    <property type="match status" value="1"/>
</dbReference>
<evidence type="ECO:0000256" key="8">
    <source>
        <dbReference type="ARBA" id="ARBA00023150"/>
    </source>
</evidence>
<sequence>MARKVFLDEEPLDDVRRRWLARADIPRRTERIPTAEALNRVAATDLYARVSMPNYNAAAMDGFAVRAERTFFASETNPVRLRVGEEALVVDTGDPLPEGTDAVIAVERVHLLDDGRTIEVLAPVAPWQDVRPIGEDVVVGEMILPAFRRLRPYDLGALLAGGVLEIEVLARPRVAVLPTGDELVPPKVDIGLGEIPEFNGAMLRGLAESWGAVADVFPITPDEPELLRERVATALERYDVVVLNAGSSAGRDDYTADILGSFGEIVAHGVATRPGKPVVLAVTPEGRPLLGIPGFPVSAFLAMEWFLKPLLDRYYGEGAPPRPRVRALLGRRLVSAVGRDEFVRVTVGKVEGRYVVQPLSRGAGVTMSLVRADGLLVVPRETEGFEQGTEVEVELFRDPSQIDRTVVLAGSHDFALDLLRSHLRRKDPTCDLSSSHVGSTAGLQAIARREAHGAGIHLLDPEDGTYNVSYVRRHIRGVPVVLVHLATRVQGFLVAKGNPLGIRSLEDIARPGVRYVNRQRGAGTRILFDHLLRKAGIPRESVYGYDREVPTHLAVAVAIREGSADVGLGIYAAAKAFELDFVPVGEEQYDLLLLRSFAESPLGACFLEILRSAAFREELRRFGGYDLSRSGEVVYAQDD</sequence>
<accession>A0A2T5G4L9</accession>
<protein>
    <recommendedName>
        <fullName evidence="6 10">Molybdopterin molybdenumtransferase</fullName>
        <ecNumber evidence="5 10">2.10.1.1</ecNumber>
    </recommendedName>
</protein>
<dbReference type="CDD" id="cd00887">
    <property type="entry name" value="MoeA"/>
    <property type="match status" value="1"/>
</dbReference>
<keyword evidence="10" id="KW-0808">Transferase</keyword>
<dbReference type="PROSITE" id="PS01079">
    <property type="entry name" value="MOCF_BIOSYNTHESIS_2"/>
    <property type="match status" value="1"/>
</dbReference>
<evidence type="ECO:0000256" key="10">
    <source>
        <dbReference type="RuleBase" id="RU365090"/>
    </source>
</evidence>
<dbReference type="EMBL" id="PEBW01000007">
    <property type="protein sequence ID" value="PTQ51119.1"/>
    <property type="molecule type" value="Genomic_DNA"/>
</dbReference>
<dbReference type="InterPro" id="IPR036425">
    <property type="entry name" value="MoaB/Mog-like_dom_sf"/>
</dbReference>
<dbReference type="InterPro" id="IPR036688">
    <property type="entry name" value="MoeA_C_domain_IV_sf"/>
</dbReference>
<dbReference type="SUPFAM" id="SSF63867">
    <property type="entry name" value="MoeA C-terminal domain-like"/>
    <property type="match status" value="1"/>
</dbReference>